<reference evidence="4" key="1">
    <citation type="journal article" date="2013" name="Proc. Natl. Acad. Sci. U.S.A.">
        <title>Genome structure and metabolic features in the red seaweed Chondrus crispus shed light on evolution of the Archaeplastida.</title>
        <authorList>
            <person name="Collen J."/>
            <person name="Porcel B."/>
            <person name="Carre W."/>
            <person name="Ball S.G."/>
            <person name="Chaparro C."/>
            <person name="Tonon T."/>
            <person name="Barbeyron T."/>
            <person name="Michel G."/>
            <person name="Noel B."/>
            <person name="Valentin K."/>
            <person name="Elias M."/>
            <person name="Artiguenave F."/>
            <person name="Arun A."/>
            <person name="Aury J.M."/>
            <person name="Barbosa-Neto J.F."/>
            <person name="Bothwell J.H."/>
            <person name="Bouget F.Y."/>
            <person name="Brillet L."/>
            <person name="Cabello-Hurtado F."/>
            <person name="Capella-Gutierrez S."/>
            <person name="Charrier B."/>
            <person name="Cladiere L."/>
            <person name="Cock J.M."/>
            <person name="Coelho S.M."/>
            <person name="Colleoni C."/>
            <person name="Czjzek M."/>
            <person name="Da Silva C."/>
            <person name="Delage L."/>
            <person name="Denoeud F."/>
            <person name="Deschamps P."/>
            <person name="Dittami S.M."/>
            <person name="Gabaldon T."/>
            <person name="Gachon C.M."/>
            <person name="Groisillier A."/>
            <person name="Herve C."/>
            <person name="Jabbari K."/>
            <person name="Katinka M."/>
            <person name="Kloareg B."/>
            <person name="Kowalczyk N."/>
            <person name="Labadie K."/>
            <person name="Leblanc C."/>
            <person name="Lopez P.J."/>
            <person name="McLachlan D.H."/>
            <person name="Meslet-Cladiere L."/>
            <person name="Moustafa A."/>
            <person name="Nehr Z."/>
            <person name="Nyvall Collen P."/>
            <person name="Panaud O."/>
            <person name="Partensky F."/>
            <person name="Poulain J."/>
            <person name="Rensing S.A."/>
            <person name="Rousvoal S."/>
            <person name="Samson G."/>
            <person name="Symeonidi A."/>
            <person name="Weissenbach J."/>
            <person name="Zambounis A."/>
            <person name="Wincker P."/>
            <person name="Boyen C."/>
        </authorList>
    </citation>
    <scope>NUCLEOTIDE SEQUENCE [LARGE SCALE GENOMIC DNA]</scope>
    <source>
        <strain evidence="4">cv. Stackhouse</strain>
    </source>
</reference>
<name>R7QCF0_CHOCR</name>
<keyword evidence="2" id="KW-1133">Transmembrane helix</keyword>
<sequence length="321" mass="33592">MYNILTPPRGSPVSEIVLKIGDTSTSFSSSSSSLKLPTSTVVFEGVSGVGPAEITCDGEAAVVVPTADDDGDDLTVVSGGASEPLAKDELVTEYPSSDTEARITSTIRVVNSSPDVLTVSEANAIITEYCRVAECQEIGVRSILEGSALLDIGALVEDADVAKADLRKSFDDCEFQEKTDYACDELELLEVRSTNAIAATVATAGIATWTIILISVVGAIGLVAVLTLAAWAVHRRHASRESESSYSSSGPLGVPDPSDLLYEQSIVRDVYGRGEDGGPSEQAAVDSERAAAMREEFPKPPSSSSLSRGNRSSDASSTYSV</sequence>
<evidence type="ECO:0000313" key="3">
    <source>
        <dbReference type="EMBL" id="CDF35448.1"/>
    </source>
</evidence>
<organism evidence="3 4">
    <name type="scientific">Chondrus crispus</name>
    <name type="common">Carrageen Irish moss</name>
    <name type="synonym">Polymorpha crispa</name>
    <dbReference type="NCBI Taxonomy" id="2769"/>
    <lineage>
        <taxon>Eukaryota</taxon>
        <taxon>Rhodophyta</taxon>
        <taxon>Florideophyceae</taxon>
        <taxon>Rhodymeniophycidae</taxon>
        <taxon>Gigartinales</taxon>
        <taxon>Gigartinaceae</taxon>
        <taxon>Chondrus</taxon>
    </lineage>
</organism>
<dbReference type="Proteomes" id="UP000012073">
    <property type="component" value="Unassembled WGS sequence"/>
</dbReference>
<dbReference type="KEGG" id="ccp:CHC_T00003961001"/>
<proteinExistence type="predicted"/>
<evidence type="ECO:0000256" key="2">
    <source>
        <dbReference type="SAM" id="Phobius"/>
    </source>
</evidence>
<dbReference type="Gramene" id="CDF35448">
    <property type="protein sequence ID" value="CDF35448"/>
    <property type="gene ID" value="CHC_T00003961001"/>
</dbReference>
<dbReference type="GeneID" id="17322980"/>
<dbReference type="AlphaFoldDB" id="R7QCF0"/>
<gene>
    <name evidence="3" type="ORF">CHC_T00003961001</name>
</gene>
<evidence type="ECO:0000313" key="4">
    <source>
        <dbReference type="Proteomes" id="UP000012073"/>
    </source>
</evidence>
<evidence type="ECO:0000256" key="1">
    <source>
        <dbReference type="SAM" id="MobiDB-lite"/>
    </source>
</evidence>
<dbReference type="OrthoDB" id="4875at2759"/>
<protein>
    <submittedName>
        <fullName evidence="3">Uncharacterized protein</fullName>
    </submittedName>
</protein>
<feature type="compositionally biased region" description="Low complexity" evidence="1">
    <location>
        <begin position="302"/>
        <end position="321"/>
    </location>
</feature>
<keyword evidence="2" id="KW-0472">Membrane</keyword>
<dbReference type="EMBL" id="HG001730">
    <property type="protein sequence ID" value="CDF35448.1"/>
    <property type="molecule type" value="Genomic_DNA"/>
</dbReference>
<dbReference type="RefSeq" id="XP_005715267.1">
    <property type="nucleotide sequence ID" value="XM_005715210.1"/>
</dbReference>
<keyword evidence="2" id="KW-0812">Transmembrane</keyword>
<keyword evidence="4" id="KW-1185">Reference proteome</keyword>
<feature type="region of interest" description="Disordered" evidence="1">
    <location>
        <begin position="271"/>
        <end position="321"/>
    </location>
</feature>
<feature type="compositionally biased region" description="Basic and acidic residues" evidence="1">
    <location>
        <begin position="286"/>
        <end position="298"/>
    </location>
</feature>
<accession>R7QCF0</accession>
<feature type="transmembrane region" description="Helical" evidence="2">
    <location>
        <begin position="206"/>
        <end position="233"/>
    </location>
</feature>